<keyword evidence="1" id="KW-1133">Transmembrane helix</keyword>
<keyword evidence="1" id="KW-0812">Transmembrane</keyword>
<reference evidence="2 3" key="1">
    <citation type="journal article" name="Sci. Rep.">
        <title>Telomere-to-telomere assembled and centromere annotated genomes of the two main subspecies of the button mushroom Agaricus bisporus reveal especially polymorphic chromosome ends.</title>
        <authorList>
            <person name="Sonnenberg A.S.M."/>
            <person name="Sedaghat-Telgerd N."/>
            <person name="Lavrijssen B."/>
            <person name="Ohm R.A."/>
            <person name="Hendrickx P.M."/>
            <person name="Scholtmeijer K."/>
            <person name="Baars J.J.P."/>
            <person name="van Peer A."/>
        </authorList>
    </citation>
    <scope>NUCLEOTIDE SEQUENCE [LARGE SCALE GENOMIC DNA]</scope>
    <source>
        <strain evidence="2 3">H119_p4</strain>
    </source>
</reference>
<dbReference type="EMBL" id="JABXXO010000010">
    <property type="protein sequence ID" value="KAF7767912.1"/>
    <property type="molecule type" value="Genomic_DNA"/>
</dbReference>
<keyword evidence="1" id="KW-0472">Membrane</keyword>
<evidence type="ECO:0000313" key="3">
    <source>
        <dbReference type="Proteomes" id="UP000629468"/>
    </source>
</evidence>
<comment type="caution">
    <text evidence="2">The sequence shown here is derived from an EMBL/GenBank/DDBJ whole genome shotgun (WGS) entry which is preliminary data.</text>
</comment>
<proteinExistence type="predicted"/>
<dbReference type="AlphaFoldDB" id="A0A8H7C731"/>
<dbReference type="Proteomes" id="UP000629468">
    <property type="component" value="Unassembled WGS sequence"/>
</dbReference>
<feature type="transmembrane region" description="Helical" evidence="1">
    <location>
        <begin position="386"/>
        <end position="405"/>
    </location>
</feature>
<sequence length="459" mass="52593">MGDNSTSTSPTQVTSGCYIDHALYMKIESVSEDATSTAGSLSEWWVYEPTSPSKSRRYSRNRTIKNGTPALLIKPLSKSLTQDCKKLPQGWQRYVHPEGLPYFSRPPSDICSMRVVTDDWLYDSEISDVIDSAIEGIKGMCDGKIPQMPDDPGDNDLFVDLCRDEDGKLSRDEDGRPHCRYYFVNHSKRCIYWAEEVTLHYELSPLLYNVRGELSEYQAEICLETEYWWNWYNFPNLQNKELDTYNYVVESLLDAMTDVAVSDSSVLEYTYEELQKRMEVVQVGKDFKSSNWHIGRFMLEISYGRLENYYGTRCARLSMSQSVLEENEPKNCSIFLNAMSPLLFFIPHVQLHRLETLGTTVDGTVLVTRQWNKLFDQLQGEWTQTILIATIILAANCAFLAIPLFQGSEFMDTHSSPEQVASYVSLTTSLFGLLLGTLMYQHQKNRRTSNPILTSMGKM</sequence>
<feature type="transmembrane region" description="Helical" evidence="1">
    <location>
        <begin position="420"/>
        <end position="440"/>
    </location>
</feature>
<accession>A0A8H7C731</accession>
<organism evidence="2 3">
    <name type="scientific">Agaricus bisporus var. burnettii</name>
    <dbReference type="NCBI Taxonomy" id="192524"/>
    <lineage>
        <taxon>Eukaryota</taxon>
        <taxon>Fungi</taxon>
        <taxon>Dikarya</taxon>
        <taxon>Basidiomycota</taxon>
        <taxon>Agaricomycotina</taxon>
        <taxon>Agaricomycetes</taxon>
        <taxon>Agaricomycetidae</taxon>
        <taxon>Agaricales</taxon>
        <taxon>Agaricineae</taxon>
        <taxon>Agaricaceae</taxon>
        <taxon>Agaricus</taxon>
    </lineage>
</organism>
<name>A0A8H7C731_AGABI</name>
<protein>
    <submittedName>
        <fullName evidence="2">Uncharacterized protein</fullName>
    </submittedName>
</protein>
<evidence type="ECO:0000313" key="2">
    <source>
        <dbReference type="EMBL" id="KAF7767912.1"/>
    </source>
</evidence>
<gene>
    <name evidence="2" type="ORF">Agabi119p4_7155</name>
</gene>
<evidence type="ECO:0000256" key="1">
    <source>
        <dbReference type="SAM" id="Phobius"/>
    </source>
</evidence>